<protein>
    <submittedName>
        <fullName evidence="4">Acetyltransferase (GNAT) family protein</fullName>
    </submittedName>
</protein>
<name>A0A1X7PTZ8_9HYPH</name>
<keyword evidence="1 4" id="KW-0808">Transferase</keyword>
<gene>
    <name evidence="4" type="ORF">SAMN02982922_5252</name>
</gene>
<evidence type="ECO:0000256" key="1">
    <source>
        <dbReference type="ARBA" id="ARBA00022679"/>
    </source>
</evidence>
<dbReference type="InterPro" id="IPR050680">
    <property type="entry name" value="YpeA/RimI_acetyltransf"/>
</dbReference>
<reference evidence="4 5" key="1">
    <citation type="submission" date="2017-04" db="EMBL/GenBank/DDBJ databases">
        <authorList>
            <person name="Afonso C.L."/>
            <person name="Miller P.J."/>
            <person name="Scott M.A."/>
            <person name="Spackman E."/>
            <person name="Goraichik I."/>
            <person name="Dimitrov K.M."/>
            <person name="Suarez D.L."/>
            <person name="Swayne D.E."/>
        </authorList>
    </citation>
    <scope>NUCLEOTIDE SEQUENCE [LARGE SCALE GENOMIC DNA]</scope>
    <source>
        <strain evidence="4 5">B5P</strain>
    </source>
</reference>
<dbReference type="PANTHER" id="PTHR43420">
    <property type="entry name" value="ACETYLTRANSFERASE"/>
    <property type="match status" value="1"/>
</dbReference>
<dbReference type="GO" id="GO:0016747">
    <property type="term" value="F:acyltransferase activity, transferring groups other than amino-acyl groups"/>
    <property type="evidence" value="ECO:0007669"/>
    <property type="project" value="InterPro"/>
</dbReference>
<dbReference type="RefSeq" id="WP_244561847.1">
    <property type="nucleotide sequence ID" value="NZ_FXBL01000004.1"/>
</dbReference>
<dbReference type="AlphaFoldDB" id="A0A1X7PTZ8"/>
<dbReference type="SUPFAM" id="SSF55729">
    <property type="entry name" value="Acyl-CoA N-acyltransferases (Nat)"/>
    <property type="match status" value="1"/>
</dbReference>
<evidence type="ECO:0000256" key="2">
    <source>
        <dbReference type="ARBA" id="ARBA00023315"/>
    </source>
</evidence>
<accession>A0A1X7PTZ8</accession>
<sequence>MPQFDADLLPIVRRFEAAGFRAWPASSVHYDGTWVVRLTAGHPAKRLNSINPLDPGDCDNLTERIARASRRFEAYGRPTTFRMSPLGGAFISAYLDQEGWSRFSESVVMSIDLSAVDLDNVLSQIPMKDMARFISAAMTVHDFEPSIRPGLSEIVSSIEPESGLFLLEDDDRPVASAICVHDGDLAGLFEVATFSGERGKGHGRRVVLSALKWARLRGAKIGWLQVEASNTVALSLYKSLGFRRVYDYHYRQPPK</sequence>
<dbReference type="PROSITE" id="PS51186">
    <property type="entry name" value="GNAT"/>
    <property type="match status" value="1"/>
</dbReference>
<keyword evidence="5" id="KW-1185">Reference proteome</keyword>
<dbReference type="InterPro" id="IPR000182">
    <property type="entry name" value="GNAT_dom"/>
</dbReference>
<keyword evidence="2" id="KW-0012">Acyltransferase</keyword>
<dbReference type="Proteomes" id="UP000193083">
    <property type="component" value="Unassembled WGS sequence"/>
</dbReference>
<dbReference type="Pfam" id="PF24553">
    <property type="entry name" value="Rv0428c_C"/>
    <property type="match status" value="1"/>
</dbReference>
<evidence type="ECO:0000259" key="3">
    <source>
        <dbReference type="PROSITE" id="PS51186"/>
    </source>
</evidence>
<organism evidence="4 5">
    <name type="scientific">Mesorhizobium australicum</name>
    <dbReference type="NCBI Taxonomy" id="536018"/>
    <lineage>
        <taxon>Bacteria</taxon>
        <taxon>Pseudomonadati</taxon>
        <taxon>Pseudomonadota</taxon>
        <taxon>Alphaproteobacteria</taxon>
        <taxon>Hyphomicrobiales</taxon>
        <taxon>Phyllobacteriaceae</taxon>
        <taxon>Mesorhizobium</taxon>
    </lineage>
</organism>
<dbReference type="InterPro" id="IPR056935">
    <property type="entry name" value="Rv0428c-like_C"/>
</dbReference>
<dbReference type="CDD" id="cd04301">
    <property type="entry name" value="NAT_SF"/>
    <property type="match status" value="1"/>
</dbReference>
<feature type="domain" description="N-acetyltransferase" evidence="3">
    <location>
        <begin position="125"/>
        <end position="255"/>
    </location>
</feature>
<evidence type="ECO:0000313" key="5">
    <source>
        <dbReference type="Proteomes" id="UP000193083"/>
    </source>
</evidence>
<dbReference type="EMBL" id="FXBL01000004">
    <property type="protein sequence ID" value="SMH54901.1"/>
    <property type="molecule type" value="Genomic_DNA"/>
</dbReference>
<proteinExistence type="predicted"/>
<dbReference type="Gene3D" id="3.40.630.30">
    <property type="match status" value="1"/>
</dbReference>
<dbReference type="InterPro" id="IPR016181">
    <property type="entry name" value="Acyl_CoA_acyltransferase"/>
</dbReference>
<evidence type="ECO:0000313" key="4">
    <source>
        <dbReference type="EMBL" id="SMH54901.1"/>
    </source>
</evidence>